<accession>A0A939BY54</accession>
<protein>
    <submittedName>
        <fullName evidence="1">Uncharacterized protein</fullName>
    </submittedName>
</protein>
<dbReference type="RefSeq" id="WP_205259218.1">
    <property type="nucleotide sequence ID" value="NZ_JAERWK010000005.1"/>
</dbReference>
<sequence length="133" mass="14045">MDVVAEGFSIEGDHWVLTVDGDARDLTTELSVTTAAGKRLWGLGSQGPGRPTAGHLELTSGSNDFGPTMLIVRASPLVRAIVVVLSDGTREDLTLHGDVTRLGGRLAVLVHPRRLDVHRIDAISADGSNLNDA</sequence>
<dbReference type="AlphaFoldDB" id="A0A939BY54"/>
<evidence type="ECO:0000313" key="1">
    <source>
        <dbReference type="EMBL" id="MBM9466256.1"/>
    </source>
</evidence>
<organism evidence="1 2">
    <name type="scientific">Nakamurella leprariae</name>
    <dbReference type="NCBI Taxonomy" id="2803911"/>
    <lineage>
        <taxon>Bacteria</taxon>
        <taxon>Bacillati</taxon>
        <taxon>Actinomycetota</taxon>
        <taxon>Actinomycetes</taxon>
        <taxon>Nakamurellales</taxon>
        <taxon>Nakamurellaceae</taxon>
        <taxon>Nakamurella</taxon>
    </lineage>
</organism>
<keyword evidence="2" id="KW-1185">Reference proteome</keyword>
<gene>
    <name evidence="1" type="ORF">JL106_03050</name>
</gene>
<reference evidence="1" key="1">
    <citation type="submission" date="2021-01" db="EMBL/GenBank/DDBJ databases">
        <title>YIM 132084 draft genome.</title>
        <authorList>
            <person name="An D."/>
        </authorList>
    </citation>
    <scope>NUCLEOTIDE SEQUENCE</scope>
    <source>
        <strain evidence="1">YIM 132084</strain>
    </source>
</reference>
<evidence type="ECO:0000313" key="2">
    <source>
        <dbReference type="Proteomes" id="UP000663792"/>
    </source>
</evidence>
<proteinExistence type="predicted"/>
<dbReference type="EMBL" id="JAERWK010000005">
    <property type="protein sequence ID" value="MBM9466256.1"/>
    <property type="molecule type" value="Genomic_DNA"/>
</dbReference>
<name>A0A939BY54_9ACTN</name>
<comment type="caution">
    <text evidence="1">The sequence shown here is derived from an EMBL/GenBank/DDBJ whole genome shotgun (WGS) entry which is preliminary data.</text>
</comment>
<dbReference type="Proteomes" id="UP000663792">
    <property type="component" value="Unassembled WGS sequence"/>
</dbReference>